<dbReference type="SUPFAM" id="SSF46689">
    <property type="entry name" value="Homeodomain-like"/>
    <property type="match status" value="2"/>
</dbReference>
<dbReference type="HOGENOM" id="CLU_000445_88_9_6"/>
<evidence type="ECO:0000259" key="5">
    <source>
        <dbReference type="PROSITE" id="PS01124"/>
    </source>
</evidence>
<dbReference type="AlphaFoldDB" id="Q2S9E7"/>
<dbReference type="InterPro" id="IPR014710">
    <property type="entry name" value="RmlC-like_jellyroll"/>
</dbReference>
<dbReference type="InterPro" id="IPR011051">
    <property type="entry name" value="RmlC_Cupin_sf"/>
</dbReference>
<dbReference type="STRING" id="349521.HCH_06078"/>
<protein>
    <submittedName>
        <fullName evidence="6">AraC-type DNA-binding domain-containing protein</fullName>
    </submittedName>
</protein>
<dbReference type="PRINTS" id="PR00032">
    <property type="entry name" value="HTHARAC"/>
</dbReference>
<evidence type="ECO:0000256" key="2">
    <source>
        <dbReference type="ARBA" id="ARBA00023125"/>
    </source>
</evidence>
<dbReference type="SMART" id="SM00342">
    <property type="entry name" value="HTH_ARAC"/>
    <property type="match status" value="1"/>
</dbReference>
<proteinExistence type="predicted"/>
<gene>
    <name evidence="6" type="ordered locus">HCH_06078</name>
</gene>
<dbReference type="InterPro" id="IPR009057">
    <property type="entry name" value="Homeodomain-like_sf"/>
</dbReference>
<keyword evidence="1" id="KW-0805">Transcription regulation</keyword>
<dbReference type="InterPro" id="IPR018060">
    <property type="entry name" value="HTH_AraC"/>
</dbReference>
<dbReference type="Proteomes" id="UP000000238">
    <property type="component" value="Chromosome"/>
</dbReference>
<evidence type="ECO:0000313" key="7">
    <source>
        <dbReference type="Proteomes" id="UP000000238"/>
    </source>
</evidence>
<dbReference type="Pfam" id="PF02311">
    <property type="entry name" value="AraC_binding"/>
    <property type="match status" value="1"/>
</dbReference>
<dbReference type="SUPFAM" id="SSF51182">
    <property type="entry name" value="RmlC-like cupins"/>
    <property type="match status" value="1"/>
</dbReference>
<accession>Q2S9E7</accession>
<dbReference type="PANTHER" id="PTHR43280">
    <property type="entry name" value="ARAC-FAMILY TRANSCRIPTIONAL REGULATOR"/>
    <property type="match status" value="1"/>
</dbReference>
<dbReference type="PROSITE" id="PS00041">
    <property type="entry name" value="HTH_ARAC_FAMILY_1"/>
    <property type="match status" value="1"/>
</dbReference>
<dbReference type="Gene3D" id="2.60.120.10">
    <property type="entry name" value="Jelly Rolls"/>
    <property type="match status" value="1"/>
</dbReference>
<evidence type="ECO:0000313" key="6">
    <source>
        <dbReference type="EMBL" id="ABC32727.1"/>
    </source>
</evidence>
<dbReference type="Gene3D" id="1.10.10.60">
    <property type="entry name" value="Homeodomain-like"/>
    <property type="match status" value="2"/>
</dbReference>
<dbReference type="PROSITE" id="PS01124">
    <property type="entry name" value="HTH_ARAC_FAMILY_2"/>
    <property type="match status" value="1"/>
</dbReference>
<organism evidence="6 7">
    <name type="scientific">Hahella chejuensis (strain KCTC 2396)</name>
    <dbReference type="NCBI Taxonomy" id="349521"/>
    <lineage>
        <taxon>Bacteria</taxon>
        <taxon>Pseudomonadati</taxon>
        <taxon>Pseudomonadota</taxon>
        <taxon>Gammaproteobacteria</taxon>
        <taxon>Oceanospirillales</taxon>
        <taxon>Hahellaceae</taxon>
        <taxon>Hahella</taxon>
    </lineage>
</organism>
<evidence type="ECO:0000256" key="4">
    <source>
        <dbReference type="ARBA" id="ARBA00023163"/>
    </source>
</evidence>
<dbReference type="InterPro" id="IPR003313">
    <property type="entry name" value="AraC-bd"/>
</dbReference>
<evidence type="ECO:0000256" key="3">
    <source>
        <dbReference type="ARBA" id="ARBA00023159"/>
    </source>
</evidence>
<dbReference type="EMBL" id="CP000155">
    <property type="protein sequence ID" value="ABC32727.1"/>
    <property type="molecule type" value="Genomic_DNA"/>
</dbReference>
<keyword evidence="7" id="KW-1185">Reference proteome</keyword>
<reference evidence="6 7" key="1">
    <citation type="journal article" date="2005" name="Nucleic Acids Res.">
        <title>Genomic blueprint of Hahella chejuensis, a marine microbe producing an algicidal agent.</title>
        <authorList>
            <person name="Jeong H."/>
            <person name="Yim J.H."/>
            <person name="Lee C."/>
            <person name="Choi S.-H."/>
            <person name="Park Y.K."/>
            <person name="Yoon S.H."/>
            <person name="Hur C.-G."/>
            <person name="Kang H.-Y."/>
            <person name="Kim D."/>
            <person name="Lee H.H."/>
            <person name="Park K.H."/>
            <person name="Park S.-H."/>
            <person name="Park H.-S."/>
            <person name="Lee H.K."/>
            <person name="Oh T.K."/>
            <person name="Kim J.F."/>
        </authorList>
    </citation>
    <scope>NUCLEOTIDE SEQUENCE [LARGE SCALE GENOMIC DNA]</scope>
    <source>
        <strain evidence="6 7">KCTC 2396</strain>
    </source>
</reference>
<dbReference type="KEGG" id="hch:HCH_06078"/>
<dbReference type="Pfam" id="PF12833">
    <property type="entry name" value="HTH_18"/>
    <property type="match status" value="1"/>
</dbReference>
<dbReference type="GO" id="GO:0043565">
    <property type="term" value="F:sequence-specific DNA binding"/>
    <property type="evidence" value="ECO:0007669"/>
    <property type="project" value="InterPro"/>
</dbReference>
<dbReference type="OrthoDB" id="345413at2"/>
<dbReference type="eggNOG" id="COG2207">
    <property type="taxonomic scope" value="Bacteria"/>
</dbReference>
<dbReference type="InterPro" id="IPR020449">
    <property type="entry name" value="Tscrpt_reg_AraC-type_HTH"/>
</dbReference>
<dbReference type="InterPro" id="IPR018062">
    <property type="entry name" value="HTH_AraC-typ_CS"/>
</dbReference>
<feature type="domain" description="HTH araC/xylS-type" evidence="5">
    <location>
        <begin position="179"/>
        <end position="277"/>
    </location>
</feature>
<sequence length="284" mass="32035">MIGQSYGRESHPYGFELEGERHQPEAMATAHQHCHLEILILTRGKVEMLYGQQTMILSAGELLCYSALHFHQFGAVSDDAVAYSFRLPLFALFNLQLSCGVKQQLFHGAPCRARCAGLVDDTMLARWVAELRLRDPALDDLILDEITLLLRRLFKDACFTPPDQQIPGVSGLKVSQHIPVMLQFINDNYHASISVCDVADHVGLHKNFAMTLFKKTLGMSILEYLTALRVHHARRMLQYTGEQVTQIAYASGFSSVTRFYEVFAKYFGESPQKYRKSCALVGDD</sequence>
<dbReference type="eggNOG" id="COG1917">
    <property type="taxonomic scope" value="Bacteria"/>
</dbReference>
<dbReference type="PANTHER" id="PTHR43280:SF2">
    <property type="entry name" value="HTH-TYPE TRANSCRIPTIONAL REGULATOR EXSA"/>
    <property type="match status" value="1"/>
</dbReference>
<dbReference type="GO" id="GO:0003700">
    <property type="term" value="F:DNA-binding transcription factor activity"/>
    <property type="evidence" value="ECO:0007669"/>
    <property type="project" value="InterPro"/>
</dbReference>
<keyword evidence="4" id="KW-0804">Transcription</keyword>
<evidence type="ECO:0000256" key="1">
    <source>
        <dbReference type="ARBA" id="ARBA00023015"/>
    </source>
</evidence>
<dbReference type="RefSeq" id="WP_011399785.1">
    <property type="nucleotide sequence ID" value="NC_007645.1"/>
</dbReference>
<keyword evidence="2 6" id="KW-0238">DNA-binding</keyword>
<keyword evidence="3" id="KW-0010">Activator</keyword>
<name>Q2S9E7_HAHCH</name>